<dbReference type="RefSeq" id="XP_040759208.1">
    <property type="nucleotide sequence ID" value="XM_040905092.1"/>
</dbReference>
<feature type="compositionally biased region" description="Basic residues" evidence="9">
    <location>
        <begin position="24"/>
        <end position="35"/>
    </location>
</feature>
<dbReference type="InParanoid" id="A0A165BQH0"/>
<comment type="similarity">
    <text evidence="2">Belongs to the EFG1 family.</text>
</comment>
<dbReference type="Proteomes" id="UP000076871">
    <property type="component" value="Unassembled WGS sequence"/>
</dbReference>
<sequence>MRRGQSSAACSSASVTESSQPSGHKSKRVHHRRKHNIEPSSPLALPGVQKIKAALRQTRRLLAKDHIAADVRAKAERKLKSLEADLVEAECARKERVMASRYHAVKFFERQKLIRRIQQVKRQLHEDEEGDGAKSTKKEQKQLEKRLEELRVDLNYIIVHVLIWFHQHYPKLKKYISLFPPELRARPHAHPDPYPHLYSHLSSPGDTSAKPENDTNVQREQVRAWVREQMAAGEMTAEPELELKGREAGKSRQPIEHADHPMLPVNSNQKPAKEEALAAIGSKSVVEDAFFGDDKSSESDSTVEEEVHGGDEEAVQEDSEMDEA</sequence>
<evidence type="ECO:0000256" key="6">
    <source>
        <dbReference type="ARBA" id="ARBA00023054"/>
    </source>
</evidence>
<dbReference type="STRING" id="1314785.A0A165BQH0"/>
<organism evidence="10 11">
    <name type="scientific">Laetiporus sulphureus 93-53</name>
    <dbReference type="NCBI Taxonomy" id="1314785"/>
    <lineage>
        <taxon>Eukaryota</taxon>
        <taxon>Fungi</taxon>
        <taxon>Dikarya</taxon>
        <taxon>Basidiomycota</taxon>
        <taxon>Agaricomycotina</taxon>
        <taxon>Agaricomycetes</taxon>
        <taxon>Polyporales</taxon>
        <taxon>Laetiporus</taxon>
    </lineage>
</organism>
<dbReference type="PANTHER" id="PTHR33911">
    <property type="entry name" value="RRNA-PROCESSING PROTEIN EFG1"/>
    <property type="match status" value="1"/>
</dbReference>
<keyword evidence="7" id="KW-0539">Nucleus</keyword>
<evidence type="ECO:0000256" key="5">
    <source>
        <dbReference type="ARBA" id="ARBA00022552"/>
    </source>
</evidence>
<dbReference type="Pfam" id="PF10153">
    <property type="entry name" value="Efg1"/>
    <property type="match status" value="1"/>
</dbReference>
<dbReference type="AlphaFoldDB" id="A0A165BQH0"/>
<dbReference type="PANTHER" id="PTHR33911:SF1">
    <property type="entry name" value="RRNA-PROCESSING PROTEIN EFG1"/>
    <property type="match status" value="1"/>
</dbReference>
<evidence type="ECO:0000256" key="9">
    <source>
        <dbReference type="SAM" id="MobiDB-lite"/>
    </source>
</evidence>
<evidence type="ECO:0000313" key="10">
    <source>
        <dbReference type="EMBL" id="KZT01468.1"/>
    </source>
</evidence>
<evidence type="ECO:0000256" key="1">
    <source>
        <dbReference type="ARBA" id="ARBA00004604"/>
    </source>
</evidence>
<keyword evidence="5" id="KW-0698">rRNA processing</keyword>
<evidence type="ECO:0000313" key="11">
    <source>
        <dbReference type="Proteomes" id="UP000076871"/>
    </source>
</evidence>
<keyword evidence="11" id="KW-1185">Reference proteome</keyword>
<feature type="compositionally biased region" description="Acidic residues" evidence="9">
    <location>
        <begin position="312"/>
        <end position="324"/>
    </location>
</feature>
<feature type="region of interest" description="Disordered" evidence="9">
    <location>
        <begin position="190"/>
        <end position="218"/>
    </location>
</feature>
<evidence type="ECO:0000256" key="2">
    <source>
        <dbReference type="ARBA" id="ARBA00006916"/>
    </source>
</evidence>
<proteinExistence type="inferred from homology"/>
<dbReference type="GeneID" id="63822122"/>
<protein>
    <recommendedName>
        <fullName evidence="3">rRNA-processing protein EFG1</fullName>
    </recommendedName>
    <alternativeName>
        <fullName evidence="4">rRNA-processing protein efg1</fullName>
    </alternativeName>
</protein>
<feature type="coiled-coil region" evidence="8">
    <location>
        <begin position="72"/>
        <end position="153"/>
    </location>
</feature>
<feature type="compositionally biased region" description="Polar residues" evidence="9">
    <location>
        <begin position="1"/>
        <end position="23"/>
    </location>
</feature>
<gene>
    <name evidence="10" type="ORF">LAESUDRAFT_663995</name>
</gene>
<accession>A0A165BQH0</accession>
<keyword evidence="6 8" id="KW-0175">Coiled coil</keyword>
<evidence type="ECO:0000256" key="8">
    <source>
        <dbReference type="SAM" id="Coils"/>
    </source>
</evidence>
<evidence type="ECO:0000256" key="4">
    <source>
        <dbReference type="ARBA" id="ARBA00019827"/>
    </source>
</evidence>
<dbReference type="InterPro" id="IPR019310">
    <property type="entry name" value="Efg1"/>
</dbReference>
<evidence type="ECO:0000256" key="7">
    <source>
        <dbReference type="ARBA" id="ARBA00023242"/>
    </source>
</evidence>
<dbReference type="InterPro" id="IPR050786">
    <property type="entry name" value="EFG1_rRNA-proc"/>
</dbReference>
<reference evidence="10 11" key="1">
    <citation type="journal article" date="2016" name="Mol. Biol. Evol.">
        <title>Comparative Genomics of Early-Diverging Mushroom-Forming Fungi Provides Insights into the Origins of Lignocellulose Decay Capabilities.</title>
        <authorList>
            <person name="Nagy L.G."/>
            <person name="Riley R."/>
            <person name="Tritt A."/>
            <person name="Adam C."/>
            <person name="Daum C."/>
            <person name="Floudas D."/>
            <person name="Sun H."/>
            <person name="Yadav J.S."/>
            <person name="Pangilinan J."/>
            <person name="Larsson K.H."/>
            <person name="Matsuura K."/>
            <person name="Barry K."/>
            <person name="Labutti K."/>
            <person name="Kuo R."/>
            <person name="Ohm R.A."/>
            <person name="Bhattacharya S.S."/>
            <person name="Shirouzu T."/>
            <person name="Yoshinaga Y."/>
            <person name="Martin F.M."/>
            <person name="Grigoriev I.V."/>
            <person name="Hibbett D.S."/>
        </authorList>
    </citation>
    <scope>NUCLEOTIDE SEQUENCE [LARGE SCALE GENOMIC DNA]</scope>
    <source>
        <strain evidence="10 11">93-53</strain>
    </source>
</reference>
<dbReference type="GO" id="GO:0000462">
    <property type="term" value="P:maturation of SSU-rRNA from tricistronic rRNA transcript (SSU-rRNA, 5.8S rRNA, LSU-rRNA)"/>
    <property type="evidence" value="ECO:0007669"/>
    <property type="project" value="TreeGrafter"/>
</dbReference>
<dbReference type="EMBL" id="KV427664">
    <property type="protein sequence ID" value="KZT01468.1"/>
    <property type="molecule type" value="Genomic_DNA"/>
</dbReference>
<dbReference type="OrthoDB" id="47732at2759"/>
<comment type="subcellular location">
    <subcellularLocation>
        <location evidence="1">Nucleus</location>
        <location evidence="1">Nucleolus</location>
    </subcellularLocation>
</comment>
<feature type="compositionally biased region" description="Basic and acidic residues" evidence="9">
    <location>
        <begin position="241"/>
        <end position="260"/>
    </location>
</feature>
<evidence type="ECO:0000256" key="3">
    <source>
        <dbReference type="ARBA" id="ARBA00018689"/>
    </source>
</evidence>
<feature type="region of interest" description="Disordered" evidence="9">
    <location>
        <begin position="1"/>
        <end position="45"/>
    </location>
</feature>
<dbReference type="GO" id="GO:0030688">
    <property type="term" value="C:preribosome, small subunit precursor"/>
    <property type="evidence" value="ECO:0007669"/>
    <property type="project" value="TreeGrafter"/>
</dbReference>
<name>A0A165BQH0_9APHY</name>
<feature type="region of interest" description="Disordered" evidence="9">
    <location>
        <begin position="232"/>
        <end position="275"/>
    </location>
</feature>
<feature type="region of interest" description="Disordered" evidence="9">
    <location>
        <begin position="289"/>
        <end position="324"/>
    </location>
</feature>
<dbReference type="GO" id="GO:0005730">
    <property type="term" value="C:nucleolus"/>
    <property type="evidence" value="ECO:0007669"/>
    <property type="project" value="UniProtKB-SubCell"/>
</dbReference>